<dbReference type="RefSeq" id="WP_023938624.1">
    <property type="nucleotide sequence ID" value="NZ_BAOU01000060.1"/>
</dbReference>
<name>T1CIW7_9PORP</name>
<dbReference type="AlphaFoldDB" id="T1CIW7"/>
<organism evidence="1 2">
    <name type="scientific">Porphyromonas crevioricanis JCM 15906</name>
    <dbReference type="NCBI Taxonomy" id="1305617"/>
    <lineage>
        <taxon>Bacteria</taxon>
        <taxon>Pseudomonadati</taxon>
        <taxon>Bacteroidota</taxon>
        <taxon>Bacteroidia</taxon>
        <taxon>Bacteroidales</taxon>
        <taxon>Porphyromonadaceae</taxon>
        <taxon>Porphyromonas</taxon>
    </lineage>
</organism>
<gene>
    <name evidence="1" type="ORF">PORCRE_1868</name>
</gene>
<dbReference type="Proteomes" id="UP000018031">
    <property type="component" value="Unassembled WGS sequence"/>
</dbReference>
<comment type="caution">
    <text evidence="1">The sequence shown here is derived from an EMBL/GenBank/DDBJ whole genome shotgun (WGS) entry which is preliminary data.</text>
</comment>
<proteinExistence type="predicted"/>
<reference evidence="2" key="1">
    <citation type="journal article" date="2013" name="Genome">
        <title>Draft Genome Sequences of Porphyromonas crevioricanis JCM 15906T and Porphyromonas cansulci JCM 13913T Isolated from a Canine Oral Cavity.</title>
        <authorList>
            <person name="Sakamoto M."/>
            <person name="Tanaka N."/>
            <person name="Shiwa Y."/>
            <person name="Yoshikawa H."/>
            <person name="Ohkuma M."/>
        </authorList>
    </citation>
    <scope>NUCLEOTIDE SEQUENCE [LARGE SCALE GENOMIC DNA]</scope>
    <source>
        <strain evidence="2">JCM 15906</strain>
    </source>
</reference>
<dbReference type="EMBL" id="BAOU01000060">
    <property type="protein sequence ID" value="GAD06146.1"/>
    <property type="molecule type" value="Genomic_DNA"/>
</dbReference>
<accession>T1CIW7</accession>
<reference evidence="1 2" key="2">
    <citation type="journal article" date="2013" name="Genome Announc.">
        <title>Draft Genome Sequences of Porphyromonas crevioricanis JCM 15906T and Porphyromonas cansulci JCM 13913T Isolated from a Canine Oral Cavity.</title>
        <authorList>
            <person name="Sakamoto M."/>
            <person name="Tanaka N."/>
            <person name="Shiwa Y."/>
            <person name="Yoshikawa H."/>
            <person name="Ohkuma M."/>
        </authorList>
    </citation>
    <scope>NUCLEOTIDE SEQUENCE [LARGE SCALE GENOMIC DNA]</scope>
    <source>
        <strain evidence="1 2">JCM 15906</strain>
    </source>
</reference>
<evidence type="ECO:0000313" key="1">
    <source>
        <dbReference type="EMBL" id="GAD06146.1"/>
    </source>
</evidence>
<sequence length="40" mass="4620">MKRLVNLPWTGIITSDRATAEERKEALGNLNETRVYKTMI</sequence>
<evidence type="ECO:0000313" key="2">
    <source>
        <dbReference type="Proteomes" id="UP000018031"/>
    </source>
</evidence>
<protein>
    <submittedName>
        <fullName evidence="1">Uncharacterized protein</fullName>
    </submittedName>
</protein>